<dbReference type="HOGENOM" id="CLU_1475385_0_0_1"/>
<proteinExistence type="predicted"/>
<evidence type="ECO:0000313" key="2">
    <source>
        <dbReference type="Proteomes" id="UP000027265"/>
    </source>
</evidence>
<reference evidence="2" key="1">
    <citation type="journal article" date="2014" name="Proc. Natl. Acad. Sci. U.S.A.">
        <title>Extensive sampling of basidiomycete genomes demonstrates inadequacy of the white-rot/brown-rot paradigm for wood decay fungi.</title>
        <authorList>
            <person name="Riley R."/>
            <person name="Salamov A.A."/>
            <person name="Brown D.W."/>
            <person name="Nagy L.G."/>
            <person name="Floudas D."/>
            <person name="Held B.W."/>
            <person name="Levasseur A."/>
            <person name="Lombard V."/>
            <person name="Morin E."/>
            <person name="Otillar R."/>
            <person name="Lindquist E.A."/>
            <person name="Sun H."/>
            <person name="LaButti K.M."/>
            <person name="Schmutz J."/>
            <person name="Jabbour D."/>
            <person name="Luo H."/>
            <person name="Baker S.E."/>
            <person name="Pisabarro A.G."/>
            <person name="Walton J.D."/>
            <person name="Blanchette R.A."/>
            <person name="Henrissat B."/>
            <person name="Martin F."/>
            <person name="Cullen D."/>
            <person name="Hibbett D.S."/>
            <person name="Grigoriev I.V."/>
        </authorList>
    </citation>
    <scope>NUCLEOTIDE SEQUENCE [LARGE SCALE GENOMIC DNA]</scope>
    <source>
        <strain evidence="2">MUCL 33604</strain>
    </source>
</reference>
<dbReference type="EMBL" id="KL197744">
    <property type="protein sequence ID" value="KDQ51893.1"/>
    <property type="molecule type" value="Genomic_DNA"/>
</dbReference>
<dbReference type="InParanoid" id="A0A067PAE7"/>
<name>A0A067PAE7_9AGAM</name>
<sequence length="183" mass="20921">MHAQSRFRSNDTLATTHPRQIRQILALNHLLDHLPEFTRLSNMYEERRDAVNRRKAMGEEFQTLTQLKDTIAELKKAWRAARLRAVDEDEEIIIFTPAVGPSASQVVHLAIGDQVAFDAEIARLNLAVAASEERLRNPEPIEHTVTRVTSYEEEDVIKSENAVLWYLSKILPTILTLVELRKG</sequence>
<keyword evidence="2" id="KW-1185">Reference proteome</keyword>
<dbReference type="AlphaFoldDB" id="A0A067PAE7"/>
<evidence type="ECO:0000313" key="1">
    <source>
        <dbReference type="EMBL" id="KDQ51893.1"/>
    </source>
</evidence>
<protein>
    <submittedName>
        <fullName evidence="1">Uncharacterized protein</fullName>
    </submittedName>
</protein>
<accession>A0A067PAE7</accession>
<organism evidence="1 2">
    <name type="scientific">Jaapia argillacea MUCL 33604</name>
    <dbReference type="NCBI Taxonomy" id="933084"/>
    <lineage>
        <taxon>Eukaryota</taxon>
        <taxon>Fungi</taxon>
        <taxon>Dikarya</taxon>
        <taxon>Basidiomycota</taxon>
        <taxon>Agaricomycotina</taxon>
        <taxon>Agaricomycetes</taxon>
        <taxon>Agaricomycetidae</taxon>
        <taxon>Jaapiales</taxon>
        <taxon>Jaapiaceae</taxon>
        <taxon>Jaapia</taxon>
    </lineage>
</organism>
<gene>
    <name evidence="1" type="ORF">JAAARDRAFT_495929</name>
</gene>
<dbReference type="Proteomes" id="UP000027265">
    <property type="component" value="Unassembled WGS sequence"/>
</dbReference>